<dbReference type="SUPFAM" id="SSF81296">
    <property type="entry name" value="E set domains"/>
    <property type="match status" value="1"/>
</dbReference>
<evidence type="ECO:0000313" key="5">
    <source>
        <dbReference type="EMBL" id="KAK9771816.1"/>
    </source>
</evidence>
<dbReference type="InterPro" id="IPR011021">
    <property type="entry name" value="Arrestin-like_N"/>
</dbReference>
<feature type="compositionally biased region" description="Basic and acidic residues" evidence="3">
    <location>
        <begin position="896"/>
        <end position="908"/>
    </location>
</feature>
<evidence type="ECO:0000256" key="3">
    <source>
        <dbReference type="SAM" id="MobiDB-lite"/>
    </source>
</evidence>
<keyword evidence="2" id="KW-0479">Metal-binding</keyword>
<dbReference type="PROSITE" id="PS50089">
    <property type="entry name" value="ZF_RING_2"/>
    <property type="match status" value="1"/>
</dbReference>
<comment type="similarity">
    <text evidence="1">Belongs to the arrestin family. PalF/RIM8 subfamily.</text>
</comment>
<name>A0ABR2XDL6_9PEZI</name>
<feature type="compositionally biased region" description="Low complexity" evidence="3">
    <location>
        <begin position="414"/>
        <end position="425"/>
    </location>
</feature>
<feature type="compositionally biased region" description="Low complexity" evidence="3">
    <location>
        <begin position="794"/>
        <end position="812"/>
    </location>
</feature>
<evidence type="ECO:0000256" key="1">
    <source>
        <dbReference type="ARBA" id="ARBA00037950"/>
    </source>
</evidence>
<dbReference type="SMART" id="SM01017">
    <property type="entry name" value="Arrestin_C"/>
    <property type="match status" value="1"/>
</dbReference>
<gene>
    <name evidence="5" type="ORF">SCAR479_11456</name>
</gene>
<dbReference type="InterPro" id="IPR050357">
    <property type="entry name" value="Arrestin_domain-protein"/>
</dbReference>
<sequence length="1253" mass="136058">MQYNGDFHYVPIWVQVGHAGIHCGGLSATVMVTFQAQNSKGPSNRDVAAAVFQTSAAQTSSVTESTCGHESAFCFGETPTKTEEAFFQITGLRSIQHSKPSIVAIRGGDPTDGTTDEVPIVPSPDRQASTPCVRMGTSDRTTDLSLDDGPSKKSFFSLLSSPLRSRTRNRNLAEFYVRVDDPHRQYSAGDHVTGSVIVSSIKPIRVTHLTVCLHGYVRVFKNAAQVNASNPAIAPTGGAGNFRYFGNGHAQLFQDEQVLCGEGRLDPRRWEFNFDLLFPAEGLPSSIDFERGTIAYVITATLTRPTSIAPTTSVDRRISLVEKVDVGLVPLPRERKVTMHAMHKRQRRKKPTATNTTPTRSTIDLHEPASDLDSTRVHENSNGSSVNLDESNRPRPDDHLPRSPIHSDIQSEVSGGSAASHNSSSVRGPDGSGGSNGSKISTGATEDREITATVELLKGGCMPGDLVPVRIRVDHNRRMKSLHGIIVTFYRQGRVDYAPPASLFTNLSKEDARKLEREEFYPKSKTGLGGLSLSAAGSCSVFRKDLSQAVAPLIIDPRTLSANITTSVRVPEDVFPSIKGVPGGLITFKYHVEVVVDLGGRLGGQSQGTSQQPGRMGPISVSGNVPAPGGGSYDRQLSRLANWNGSIVDTDHLRREKGVISVSFEVVVGNLDTNRSRSKAVARPTLTLQPPSDPGYPVEPNEAGYNYQDNYDEGGDYDETATPYTPYDQPRTYFPSGVSSQAPHYDSHGHEGQAPVYVPPPQVPDQSGLTEKEHIRQAELRLLPSQPTIELGESAAGPSQPSVPSGPQFSGSLTTPANATDDAGEGPSAPSLTDLSTAAAHSNPADDKQELERRRLLAEASAPPEVPEDFETGGPSAPPLDVAGPSVSHEPSAPLLDEHDVYGSHDPFESIAGPSTARSPHGHEAEHLPKWFDVNGGDTSDQLGAMYMIWHPVSVEEGEVFPWTPDIAPGVDPVKSLEFLRPAGPPPAGSVLTPQLSQKLTQPYERPAATQKRTFDTLLPLPALDELEDCEERPAKKRRIIENPSQFRDIVPYLATGHDSDGNMVTVEAPCPVCGCLLELPSTVMPTQYADLEVEPLVVLPCGHLFGFHCLTTYLEYKDEMIADDRLYNPYVEPMCRDCPLCRFRLVHEHEGCNHHIEFRPYEPQCPRAEQLPLTILEGGAEIEDFCRSIVPDMGKRRYRNAGVLGPDHVDSIRSNLIEGLTTGLSHEKTSRQMSPAQGIPPPRLWLLNTAFN</sequence>
<dbReference type="InterPro" id="IPR014752">
    <property type="entry name" value="Arrestin-like_C"/>
</dbReference>
<organism evidence="5 6">
    <name type="scientific">Seiridium cardinale</name>
    <dbReference type="NCBI Taxonomy" id="138064"/>
    <lineage>
        <taxon>Eukaryota</taxon>
        <taxon>Fungi</taxon>
        <taxon>Dikarya</taxon>
        <taxon>Ascomycota</taxon>
        <taxon>Pezizomycotina</taxon>
        <taxon>Sordariomycetes</taxon>
        <taxon>Xylariomycetidae</taxon>
        <taxon>Amphisphaeriales</taxon>
        <taxon>Sporocadaceae</taxon>
        <taxon>Seiridium</taxon>
    </lineage>
</organism>
<evidence type="ECO:0000313" key="6">
    <source>
        <dbReference type="Proteomes" id="UP001465668"/>
    </source>
</evidence>
<feature type="compositionally biased region" description="Basic residues" evidence="3">
    <location>
        <begin position="341"/>
        <end position="351"/>
    </location>
</feature>
<protein>
    <recommendedName>
        <fullName evidence="4">RING-type domain-containing protein</fullName>
    </recommendedName>
</protein>
<dbReference type="Gene3D" id="2.60.40.640">
    <property type="match status" value="1"/>
</dbReference>
<feature type="compositionally biased region" description="Polar residues" evidence="3">
    <location>
        <begin position="380"/>
        <end position="389"/>
    </location>
</feature>
<proteinExistence type="inferred from homology"/>
<feature type="domain" description="RING-type" evidence="4">
    <location>
        <begin position="1071"/>
        <end position="1143"/>
    </location>
</feature>
<feature type="region of interest" description="Disordered" evidence="3">
    <location>
        <begin position="790"/>
        <end position="923"/>
    </location>
</feature>
<dbReference type="PANTHER" id="PTHR11188:SF161">
    <property type="entry name" value="PH-RESPONSE REGULATOR PROTEIN PALF_RIM8"/>
    <property type="match status" value="1"/>
</dbReference>
<dbReference type="Pfam" id="PF02752">
    <property type="entry name" value="Arrestin_C"/>
    <property type="match status" value="1"/>
</dbReference>
<dbReference type="SUPFAM" id="SSF57850">
    <property type="entry name" value="RING/U-box"/>
    <property type="match status" value="1"/>
</dbReference>
<feature type="region of interest" description="Disordered" evidence="3">
    <location>
        <begin position="107"/>
        <end position="144"/>
    </location>
</feature>
<dbReference type="InterPro" id="IPR013083">
    <property type="entry name" value="Znf_RING/FYVE/PHD"/>
</dbReference>
<evidence type="ECO:0000256" key="2">
    <source>
        <dbReference type="PROSITE-ProRule" id="PRU00175"/>
    </source>
</evidence>
<feature type="compositionally biased region" description="Low complexity" evidence="3">
    <location>
        <begin position="352"/>
        <end position="362"/>
    </location>
</feature>
<dbReference type="InterPro" id="IPR001841">
    <property type="entry name" value="Znf_RING"/>
</dbReference>
<accession>A0ABR2XDL6</accession>
<feature type="compositionally biased region" description="Basic and acidic residues" evidence="3">
    <location>
        <begin position="390"/>
        <end position="401"/>
    </location>
</feature>
<dbReference type="Gene3D" id="3.30.40.10">
    <property type="entry name" value="Zinc/RING finger domain, C3HC4 (zinc finger)"/>
    <property type="match status" value="1"/>
</dbReference>
<dbReference type="PANTHER" id="PTHR11188">
    <property type="entry name" value="ARRESTIN DOMAIN CONTAINING PROTEIN"/>
    <property type="match status" value="1"/>
</dbReference>
<feature type="compositionally biased region" description="Acidic residues" evidence="3">
    <location>
        <begin position="710"/>
        <end position="719"/>
    </location>
</feature>
<feature type="compositionally biased region" description="Polar residues" evidence="3">
    <location>
        <begin position="830"/>
        <end position="840"/>
    </location>
</feature>
<feature type="region of interest" description="Disordered" evidence="3">
    <location>
        <begin position="335"/>
        <end position="447"/>
    </location>
</feature>
<dbReference type="InterPro" id="IPR011022">
    <property type="entry name" value="Arrestin_C-like"/>
</dbReference>
<evidence type="ECO:0000259" key="4">
    <source>
        <dbReference type="PROSITE" id="PS50089"/>
    </source>
</evidence>
<reference evidence="5 6" key="1">
    <citation type="submission" date="2024-02" db="EMBL/GenBank/DDBJ databases">
        <title>First draft genome assembly of two strains of Seiridium cardinale.</title>
        <authorList>
            <person name="Emiliani G."/>
            <person name="Scali E."/>
        </authorList>
    </citation>
    <scope>NUCLEOTIDE SEQUENCE [LARGE SCALE GENOMIC DNA]</scope>
    <source>
        <strain evidence="5 6">BM-138-000479</strain>
    </source>
</reference>
<dbReference type="InterPro" id="IPR014756">
    <property type="entry name" value="Ig_E-set"/>
</dbReference>
<dbReference type="CDD" id="cd16448">
    <property type="entry name" value="RING-H2"/>
    <property type="match status" value="1"/>
</dbReference>
<dbReference type="Pfam" id="PF00339">
    <property type="entry name" value="Arrestin_N"/>
    <property type="match status" value="1"/>
</dbReference>
<feature type="compositionally biased region" description="Basic and acidic residues" evidence="3">
    <location>
        <begin position="363"/>
        <end position="379"/>
    </location>
</feature>
<keyword evidence="2" id="KW-0863">Zinc-finger</keyword>
<comment type="caution">
    <text evidence="5">The sequence shown here is derived from an EMBL/GenBank/DDBJ whole genome shotgun (WGS) entry which is preliminary data.</text>
</comment>
<dbReference type="Proteomes" id="UP001465668">
    <property type="component" value="Unassembled WGS sequence"/>
</dbReference>
<feature type="compositionally biased region" description="Basic and acidic residues" evidence="3">
    <location>
        <begin position="844"/>
        <end position="857"/>
    </location>
</feature>
<feature type="region of interest" description="Disordered" evidence="3">
    <location>
        <begin position="685"/>
        <end position="771"/>
    </location>
</feature>
<keyword evidence="2" id="KW-0862">Zinc</keyword>
<keyword evidence="6" id="KW-1185">Reference proteome</keyword>
<dbReference type="EMBL" id="JARVKM010000069">
    <property type="protein sequence ID" value="KAK9771816.1"/>
    <property type="molecule type" value="Genomic_DNA"/>
</dbReference>